<dbReference type="Proteomes" id="UP000579523">
    <property type="component" value="Unassembled WGS sequence"/>
</dbReference>
<dbReference type="EMBL" id="JACHJI010000017">
    <property type="protein sequence ID" value="MBB4902544.1"/>
    <property type="molecule type" value="Genomic_DNA"/>
</dbReference>
<evidence type="ECO:0000313" key="1">
    <source>
        <dbReference type="EMBL" id="MBB4902544.1"/>
    </source>
</evidence>
<comment type="caution">
    <text evidence="1">The sequence shown here is derived from an EMBL/GenBank/DDBJ whole genome shotgun (WGS) entry which is preliminary data.</text>
</comment>
<protein>
    <submittedName>
        <fullName evidence="1">Uncharacterized protein</fullName>
    </submittedName>
</protein>
<dbReference type="RefSeq" id="WP_184827953.1">
    <property type="nucleotide sequence ID" value="NZ_BMTK01000031.1"/>
</dbReference>
<dbReference type="AlphaFoldDB" id="A0A7W7PWG3"/>
<proteinExistence type="predicted"/>
<name>A0A7W7PWG3_9ACTN</name>
<keyword evidence="2" id="KW-1185">Reference proteome</keyword>
<sequence length="303" mass="33586">MRRRVVTTLIPQPDPEPAYPEYEDVRREARRRKGPFVNLADTDRWTEVARRRGGDWCAAVLGKGFPGAYALSTVDGWMLIVADERGLNPPLPARIVEDRRHAQEAKELREKQVRERQEREMRRWQAALAAAGVEMTVRENTRHTGVGGSLRHAVPKEELVSGQSRKHLADRGLCETPDRANPLHLGEPVNAPANCRRCLAYMEKVRTLDAPAPPTAAERKLLQVIASGVVFTMTHARCAPTIRVTTEPSRGRAGALGRSVDAAVKRLQAKGWTAKDAERSATQTGHSGHRWRLTEAGTAALEG</sequence>
<reference evidence="1 2" key="1">
    <citation type="submission" date="2020-08" db="EMBL/GenBank/DDBJ databases">
        <title>Genomic Encyclopedia of Type Strains, Phase III (KMG-III): the genomes of soil and plant-associated and newly described type strains.</title>
        <authorList>
            <person name="Whitman W."/>
        </authorList>
    </citation>
    <scope>NUCLEOTIDE SEQUENCE [LARGE SCALE GENOMIC DNA]</scope>
    <source>
        <strain evidence="1 2">CECT 3273</strain>
    </source>
</reference>
<accession>A0A7W7PWG3</accession>
<evidence type="ECO:0000313" key="2">
    <source>
        <dbReference type="Proteomes" id="UP000579523"/>
    </source>
</evidence>
<organism evidence="1 2">
    <name type="scientific">Streptomyces griseomycini</name>
    <dbReference type="NCBI Taxonomy" id="66895"/>
    <lineage>
        <taxon>Bacteria</taxon>
        <taxon>Bacillati</taxon>
        <taxon>Actinomycetota</taxon>
        <taxon>Actinomycetes</taxon>
        <taxon>Kitasatosporales</taxon>
        <taxon>Streptomycetaceae</taxon>
        <taxon>Streptomyces</taxon>
    </lineage>
</organism>
<gene>
    <name evidence="1" type="ORF">FHS37_006641</name>
</gene>